<evidence type="ECO:0000256" key="5">
    <source>
        <dbReference type="ARBA" id="ARBA00022989"/>
    </source>
</evidence>
<name>A0AAE2D2Q5_SCHME</name>
<keyword evidence="4 8" id="KW-0106">Calcium</keyword>
<feature type="domain" description="Cadherin" evidence="10">
    <location>
        <begin position="32"/>
        <end position="201"/>
    </location>
</feature>
<evidence type="ECO:0000256" key="6">
    <source>
        <dbReference type="ARBA" id="ARBA00023136"/>
    </source>
</evidence>
<feature type="transmembrane region" description="Helical" evidence="9">
    <location>
        <begin position="6"/>
        <end position="26"/>
    </location>
</feature>
<dbReference type="GO" id="GO:0007156">
    <property type="term" value="P:homophilic cell adhesion via plasma membrane adhesion molecules"/>
    <property type="evidence" value="ECO:0007669"/>
    <property type="project" value="InterPro"/>
</dbReference>
<organism evidence="11 12">
    <name type="scientific">Schistosoma mekongi</name>
    <name type="common">Parasitic worm</name>
    <dbReference type="NCBI Taxonomy" id="38744"/>
    <lineage>
        <taxon>Eukaryota</taxon>
        <taxon>Metazoa</taxon>
        <taxon>Spiralia</taxon>
        <taxon>Lophotrochozoa</taxon>
        <taxon>Platyhelminthes</taxon>
        <taxon>Trematoda</taxon>
        <taxon>Digenea</taxon>
        <taxon>Strigeidida</taxon>
        <taxon>Schistosomatoidea</taxon>
        <taxon>Schistosomatidae</taxon>
        <taxon>Schistosoma</taxon>
    </lineage>
</organism>
<evidence type="ECO:0000256" key="3">
    <source>
        <dbReference type="ARBA" id="ARBA00022737"/>
    </source>
</evidence>
<reference evidence="11" key="2">
    <citation type="journal article" date="2023" name="Infect Dis Poverty">
        <title>Chromosome-scale genome of the human blood fluke Schistosoma mekongi and its implications for public health.</title>
        <authorList>
            <person name="Zhou M."/>
            <person name="Xu L."/>
            <person name="Xu D."/>
            <person name="Chen W."/>
            <person name="Khan J."/>
            <person name="Hu Y."/>
            <person name="Huang H."/>
            <person name="Wei H."/>
            <person name="Zhang Y."/>
            <person name="Chusongsang P."/>
            <person name="Tanasarnprasert K."/>
            <person name="Hu X."/>
            <person name="Limpanont Y."/>
            <person name="Lv Z."/>
        </authorList>
    </citation>
    <scope>NUCLEOTIDE SEQUENCE</scope>
    <source>
        <strain evidence="11">LV_2022a</strain>
    </source>
</reference>
<dbReference type="Proteomes" id="UP001292079">
    <property type="component" value="Unassembled WGS sequence"/>
</dbReference>
<reference evidence="11" key="1">
    <citation type="submission" date="2022-04" db="EMBL/GenBank/DDBJ databases">
        <authorList>
            <person name="Xu L."/>
            <person name="Lv Z."/>
        </authorList>
    </citation>
    <scope>NUCLEOTIDE SEQUENCE</scope>
    <source>
        <strain evidence="11">LV_2022a</strain>
    </source>
</reference>
<dbReference type="InterPro" id="IPR002126">
    <property type="entry name" value="Cadherin-like_dom"/>
</dbReference>
<dbReference type="Pfam" id="PF00028">
    <property type="entry name" value="Cadherin"/>
    <property type="match status" value="4"/>
</dbReference>
<keyword evidence="3" id="KW-0677">Repeat</keyword>
<dbReference type="InterPro" id="IPR050174">
    <property type="entry name" value="Protocadherin/Cadherin-CA"/>
</dbReference>
<dbReference type="Gene3D" id="2.60.40.60">
    <property type="entry name" value="Cadherins"/>
    <property type="match status" value="7"/>
</dbReference>
<dbReference type="CDD" id="cd11304">
    <property type="entry name" value="Cadherin_repeat"/>
    <property type="match status" value="6"/>
</dbReference>
<proteinExistence type="predicted"/>
<gene>
    <name evidence="11" type="ORF">MN116_006692</name>
</gene>
<protein>
    <recommendedName>
        <fullName evidence="10">Cadherin domain-containing protein</fullName>
    </recommendedName>
</protein>
<sequence>MQTNLLIPNILFKYFLHTLLLLDIFLIKSMSVNEPNVFYVNDDTNEGQRIGRITHFNGNQQINIKGSNLKAVIVRGNRPPAVYFRLNENTGDLYTRTVIDRETLCIKQYQIDNENYNQLQRDINVDYSESSYQYPRLLSSNSKIVHQCKFTFQVALHRTYTQQQQQQQSQHQPNEPGYPYLPEFIDIHVFVIDRNDHTPTFQPQSMINLSIPEGVPIGTRIQLPLAYDPDSPEFSVQRYELYPLTSTDFSLFTQTTDIIHNTNLIQEITGLYLEVKTTLDRELCESYTLEVKAFDSSVTDTVITSSNNNNNRNTLKIYLTIEDINDNGPIFQPQNNLTHIDSLNDHIIVSGLLSSSSSSSSSSTSTSTTMHSTNILCYKVDIIESSWPKSPILQLITKDLDSSKYSLTKYEFDINTDYIIKQLFKLNEHTGEIFLKQPLDYEKYTTYSFNVLAIDSEYNRRSKIDNNNNNNNNLHLINTRIQQNIFTSTVNVLINVLDINDEMPIIEIDYLRIDELTGRSATFALIEENNEPPQFIADILVTDRDINTINNYIICILINKSNQLHNNTIITSFQLTEVRRQPGLVQYNILTIRSLDRELIGSILRLRIQCSDSGEIKKISETDLIIHIIDLNDNNPLIQLISHNHNLINSNDNIIQLKENTPTGTIIAYFNVTDYDSGENSRTTCTLLSINDSILLNINEYFHIDPISCKLITRKSIDRELISPPINEIDLIIEVNDHGQPIRKTNLNIKVKILNENDNAPIFQHTFYRFSIKENLPIGSNVGQIMISDLDGDYNRLNVKLQKQDQLPFQLWRSEIALDQIETQVIIYYLNTTKLIDREEKSSYEFEVYANDMLDEELSNQYKLSMKTSSYTTTTTVLVTIEDENDNDPVIIFPQQSDKLFILSNSEKKYYQLMTVNANDKDPTSNSFIFMLEEEDLVNMNNTTTTIKTSLLNELDTDTSKLTELRTNKLQVTTVNSFLDIDRSIGTVYLNRDIQQNDTGTHIFRVIVHDSIINPRTASLRFIVKVESIPPRSHQFKLNANLLHNNELNEHYVISRENIMNSEYSNGNYDYYKLSNKDNILLNRKYDNLKVLTENHTNPTLSTTTTTTSSSNTFALSKQFTRRLTGDTVLILSLGLILLILLSTLCLIIFARYWTINTTNITTNQQQLPITINKYQCTNLLCCIKPKCKQQLKNDKNELINIFQPLPSLQLQQDHLSINNTIQSMDTFNPSLSDTYSQKMLDNEQVYYHDCRQFSLLPIRTSTINYDNNNNNNNNNNLSTDYTALQTITSCKCCTLSPCKYTYNTNNIKHELPESFIIQSIKHNTMPINHITNGNISYYTTLSPHSRLENTPIDKRKVRIIPMKENVDMEMEKSPTY</sequence>
<keyword evidence="6 9" id="KW-0472">Membrane</keyword>
<feature type="domain" description="Cadherin" evidence="10">
    <location>
        <begin position="374"/>
        <end position="506"/>
    </location>
</feature>
<dbReference type="PRINTS" id="PR00205">
    <property type="entry name" value="CADHERIN"/>
</dbReference>
<evidence type="ECO:0000313" key="12">
    <source>
        <dbReference type="Proteomes" id="UP001292079"/>
    </source>
</evidence>
<feature type="domain" description="Cadherin" evidence="10">
    <location>
        <begin position="649"/>
        <end position="763"/>
    </location>
</feature>
<keyword evidence="2 9" id="KW-0812">Transmembrane</keyword>
<dbReference type="InterPro" id="IPR015919">
    <property type="entry name" value="Cadherin-like_sf"/>
</dbReference>
<keyword evidence="5 9" id="KW-1133">Transmembrane helix</keyword>
<dbReference type="PANTHER" id="PTHR24028:SF146">
    <property type="entry name" value="CADHERIN 96CB, ISOFORM D-RELATED"/>
    <property type="match status" value="1"/>
</dbReference>
<keyword evidence="7" id="KW-0325">Glycoprotein</keyword>
<evidence type="ECO:0000313" key="11">
    <source>
        <dbReference type="EMBL" id="KAK4469106.1"/>
    </source>
</evidence>
<comment type="caution">
    <text evidence="11">The sequence shown here is derived from an EMBL/GenBank/DDBJ whole genome shotgun (WGS) entry which is preliminary data.</text>
</comment>
<dbReference type="EMBL" id="JALJAT010000005">
    <property type="protein sequence ID" value="KAK4469106.1"/>
    <property type="molecule type" value="Genomic_DNA"/>
</dbReference>
<dbReference type="PROSITE" id="PS50268">
    <property type="entry name" value="CADHERIN_2"/>
    <property type="match status" value="6"/>
</dbReference>
<dbReference type="InterPro" id="IPR020894">
    <property type="entry name" value="Cadherin_CS"/>
</dbReference>
<dbReference type="GO" id="GO:0005509">
    <property type="term" value="F:calcium ion binding"/>
    <property type="evidence" value="ECO:0007669"/>
    <property type="project" value="UniProtKB-UniRule"/>
</dbReference>
<dbReference type="PANTHER" id="PTHR24028">
    <property type="entry name" value="CADHERIN-87A"/>
    <property type="match status" value="1"/>
</dbReference>
<evidence type="ECO:0000256" key="1">
    <source>
        <dbReference type="ARBA" id="ARBA00004167"/>
    </source>
</evidence>
<evidence type="ECO:0000256" key="9">
    <source>
        <dbReference type="SAM" id="Phobius"/>
    </source>
</evidence>
<evidence type="ECO:0000256" key="8">
    <source>
        <dbReference type="PROSITE-ProRule" id="PRU00043"/>
    </source>
</evidence>
<feature type="domain" description="Cadherin" evidence="10">
    <location>
        <begin position="203"/>
        <end position="331"/>
    </location>
</feature>
<dbReference type="PROSITE" id="PS00232">
    <property type="entry name" value="CADHERIN_1"/>
    <property type="match status" value="4"/>
</dbReference>
<evidence type="ECO:0000256" key="2">
    <source>
        <dbReference type="ARBA" id="ARBA00022692"/>
    </source>
</evidence>
<evidence type="ECO:0000259" key="10">
    <source>
        <dbReference type="PROSITE" id="PS50268"/>
    </source>
</evidence>
<evidence type="ECO:0000256" key="4">
    <source>
        <dbReference type="ARBA" id="ARBA00022837"/>
    </source>
</evidence>
<keyword evidence="12" id="KW-1185">Reference proteome</keyword>
<dbReference type="SUPFAM" id="SSF49313">
    <property type="entry name" value="Cadherin-like"/>
    <property type="match status" value="6"/>
</dbReference>
<accession>A0AAE2D2Q5</accession>
<feature type="domain" description="Cadherin" evidence="10">
    <location>
        <begin position="764"/>
        <end position="891"/>
    </location>
</feature>
<dbReference type="GO" id="GO:0005886">
    <property type="term" value="C:plasma membrane"/>
    <property type="evidence" value="ECO:0007669"/>
    <property type="project" value="InterPro"/>
</dbReference>
<feature type="domain" description="Cadherin" evidence="10">
    <location>
        <begin position="526"/>
        <end position="638"/>
    </location>
</feature>
<dbReference type="SMART" id="SM00112">
    <property type="entry name" value="CA"/>
    <property type="match status" value="6"/>
</dbReference>
<comment type="subcellular location">
    <subcellularLocation>
        <location evidence="1">Membrane</location>
        <topology evidence="1">Single-pass membrane protein</topology>
    </subcellularLocation>
</comment>
<feature type="transmembrane region" description="Helical" evidence="9">
    <location>
        <begin position="1129"/>
        <end position="1154"/>
    </location>
</feature>
<evidence type="ECO:0000256" key="7">
    <source>
        <dbReference type="ARBA" id="ARBA00023180"/>
    </source>
</evidence>